<gene>
    <name evidence="1" type="ORF">SKC35_10050</name>
</gene>
<proteinExistence type="predicted"/>
<name>A0ABW6D7K4_9BACT</name>
<accession>A0ABW6D7K4</accession>
<dbReference type="RefSeq" id="WP_377979249.1">
    <property type="nucleotide sequence ID" value="NZ_JBBKXY010000003.1"/>
</dbReference>
<keyword evidence="2" id="KW-1185">Reference proteome</keyword>
<dbReference type="EMBL" id="JBBKXY010000003">
    <property type="protein sequence ID" value="MFD3294030.1"/>
    <property type="molecule type" value="Genomic_DNA"/>
</dbReference>
<dbReference type="Proteomes" id="UP001598112">
    <property type="component" value="Unassembled WGS sequence"/>
</dbReference>
<evidence type="ECO:0000313" key="1">
    <source>
        <dbReference type="EMBL" id="MFD3294030.1"/>
    </source>
</evidence>
<protein>
    <recommendedName>
        <fullName evidence="3">TonB C-terminal domain-containing protein</fullName>
    </recommendedName>
</protein>
<organism evidence="1 2">
    <name type="scientific">Aquirufa originis</name>
    <dbReference type="NCBI Taxonomy" id="3096514"/>
    <lineage>
        <taxon>Bacteria</taxon>
        <taxon>Pseudomonadati</taxon>
        <taxon>Bacteroidota</taxon>
        <taxon>Cytophagia</taxon>
        <taxon>Cytophagales</taxon>
        <taxon>Flectobacillaceae</taxon>
        <taxon>Aquirufa</taxon>
    </lineage>
</organism>
<sequence length="171" mass="19503">MGNTAIIKSALTFIFCTFLFTSKGQLKEANEIEFKNSEFRNSFATYVENGYIDTTTYSINVFVFNVDEKGIVNNITHEGNLDSAGLKFVVDRIKSSEPYWIKSNPLATNKWFILPFIAGDPRIDGKQPSLEEINRLVTIILFEIKNRVIPGVDNVRLLHMRQSLYGNQIIM</sequence>
<evidence type="ECO:0008006" key="3">
    <source>
        <dbReference type="Google" id="ProtNLM"/>
    </source>
</evidence>
<comment type="caution">
    <text evidence="1">The sequence shown here is derived from an EMBL/GenBank/DDBJ whole genome shotgun (WGS) entry which is preliminary data.</text>
</comment>
<evidence type="ECO:0000313" key="2">
    <source>
        <dbReference type="Proteomes" id="UP001598112"/>
    </source>
</evidence>
<reference evidence="1 2" key="1">
    <citation type="submission" date="2024-03" db="EMBL/GenBank/DDBJ databases">
        <title>Aquirufa genome sequencing.</title>
        <authorList>
            <person name="Pitt A."/>
            <person name="Hahn M.W."/>
        </authorList>
    </citation>
    <scope>NUCLEOTIDE SEQUENCE [LARGE SCALE GENOMIC DNA]</scope>
    <source>
        <strain evidence="1 2">KTFRIE-69F</strain>
    </source>
</reference>